<dbReference type="AlphaFoldDB" id="A0A1F5ZGY9"/>
<gene>
    <name evidence="1" type="ORF">A2Z00_05065</name>
</gene>
<dbReference type="SUPFAM" id="SSF52096">
    <property type="entry name" value="ClpP/crotonase"/>
    <property type="match status" value="1"/>
</dbReference>
<accession>A0A1F5ZGY9</accession>
<dbReference type="EMBL" id="MFIZ01000024">
    <property type="protein sequence ID" value="OGG11574.1"/>
    <property type="molecule type" value="Genomic_DNA"/>
</dbReference>
<dbReference type="STRING" id="1798370.A2Z00_05065"/>
<dbReference type="Gene3D" id="3.90.226.10">
    <property type="entry name" value="2-enoyl-CoA Hydratase, Chain A, domain 1"/>
    <property type="match status" value="1"/>
</dbReference>
<comment type="caution">
    <text evidence="1">The sequence shown here is derived from an EMBL/GenBank/DDBJ whole genome shotgun (WGS) entry which is preliminary data.</text>
</comment>
<evidence type="ECO:0000313" key="1">
    <source>
        <dbReference type="EMBL" id="OGG11574.1"/>
    </source>
</evidence>
<dbReference type="GO" id="GO:0016020">
    <property type="term" value="C:membrane"/>
    <property type="evidence" value="ECO:0007669"/>
    <property type="project" value="InterPro"/>
</dbReference>
<dbReference type="Pfam" id="PF01972">
    <property type="entry name" value="SDH_protease"/>
    <property type="match status" value="1"/>
</dbReference>
<dbReference type="PANTHER" id="PTHR35984:SF1">
    <property type="entry name" value="PERIPLASMIC SERINE PROTEASE"/>
    <property type="match status" value="1"/>
</dbReference>
<evidence type="ECO:0000313" key="2">
    <source>
        <dbReference type="Proteomes" id="UP000177268"/>
    </source>
</evidence>
<dbReference type="PANTHER" id="PTHR35984">
    <property type="entry name" value="PERIPLASMIC SERINE PROTEASE"/>
    <property type="match status" value="1"/>
</dbReference>
<organism evidence="1 2">
    <name type="scientific">Candidatus Gottesmanbacteria bacterium RBG_13_45_10</name>
    <dbReference type="NCBI Taxonomy" id="1798370"/>
    <lineage>
        <taxon>Bacteria</taxon>
        <taxon>Candidatus Gottesmaniibacteriota</taxon>
    </lineage>
</organism>
<sequence>MAINDLLGALAEERKSNAIIVYFTGDKRPVELFSTQIALDVLDLFEKHLYRLGKLNKISLFLYSSGGSIDAPWPLVSLIREYCKEFEVILPNKALSAATLICLGADKIIMTPYSFLSPIDPQGNFVIGKEQKRIQVEDVTGFINFVKTKIGVTEQQALTEVTKLLSNEIAPSTLGSINRTHSLIRLLADNLLKSHRSKPEDHQIKVIIENLTEKLYSHQHLIGRKEAKMLIGFKKLIDYANNNEEKSIRKIFSHYQSIMKLNGEFRPQDILGTNNEAELTVVRAVIDSPVRTDEFTSVYNLRKIQDPSAPRPFGINVDDKGWIGTDHEITKKAAKKEAKHE</sequence>
<protein>
    <recommendedName>
        <fullName evidence="3">Serine protease</fullName>
    </recommendedName>
</protein>
<name>A0A1F5ZGY9_9BACT</name>
<reference evidence="1 2" key="1">
    <citation type="journal article" date="2016" name="Nat. Commun.">
        <title>Thousands of microbial genomes shed light on interconnected biogeochemical processes in an aquifer system.</title>
        <authorList>
            <person name="Anantharaman K."/>
            <person name="Brown C.T."/>
            <person name="Hug L.A."/>
            <person name="Sharon I."/>
            <person name="Castelle C.J."/>
            <person name="Probst A.J."/>
            <person name="Thomas B.C."/>
            <person name="Singh A."/>
            <person name="Wilkins M.J."/>
            <person name="Karaoz U."/>
            <person name="Brodie E.L."/>
            <person name="Williams K.H."/>
            <person name="Hubbard S.S."/>
            <person name="Banfield J.F."/>
        </authorList>
    </citation>
    <scope>NUCLEOTIDE SEQUENCE [LARGE SCALE GENOMIC DNA]</scope>
</reference>
<dbReference type="InterPro" id="IPR029045">
    <property type="entry name" value="ClpP/crotonase-like_dom_sf"/>
</dbReference>
<proteinExistence type="predicted"/>
<dbReference type="InterPro" id="IPR002825">
    <property type="entry name" value="Pept_S49_ser-pept_pro"/>
</dbReference>
<dbReference type="Proteomes" id="UP000177268">
    <property type="component" value="Unassembled WGS sequence"/>
</dbReference>
<evidence type="ECO:0008006" key="3">
    <source>
        <dbReference type="Google" id="ProtNLM"/>
    </source>
</evidence>